<dbReference type="PROSITE" id="PS50948">
    <property type="entry name" value="PAN"/>
    <property type="match status" value="1"/>
</dbReference>
<dbReference type="Pfam" id="PF00024">
    <property type="entry name" value="PAN_1"/>
    <property type="match status" value="1"/>
</dbReference>
<dbReference type="Gene3D" id="3.50.4.10">
    <property type="entry name" value="Hepatocyte Growth Factor"/>
    <property type="match status" value="1"/>
</dbReference>
<proteinExistence type="predicted"/>
<dbReference type="SMART" id="SM00473">
    <property type="entry name" value="PAN_AP"/>
    <property type="match status" value="1"/>
</dbReference>
<dbReference type="Proteomes" id="UP000053766">
    <property type="component" value="Unassembled WGS sequence"/>
</dbReference>
<dbReference type="OrthoDB" id="5844955at2759"/>
<reference evidence="4" key="2">
    <citation type="journal article" date="2016" name="Sci. Rep.">
        <title>Dictyocaulus viviparus genome, variome and transcriptome elucidate lungworm biology and support future intervention.</title>
        <authorList>
            <person name="McNulty S.N."/>
            <person name="Strube C."/>
            <person name="Rosa B.A."/>
            <person name="Martin J.C."/>
            <person name="Tyagi R."/>
            <person name="Choi Y.J."/>
            <person name="Wang Q."/>
            <person name="Hallsworth Pepin K."/>
            <person name="Zhang X."/>
            <person name="Ozersky P."/>
            <person name="Wilson R.K."/>
            <person name="Sternberg P.W."/>
            <person name="Gasser R.B."/>
            <person name="Mitreva M."/>
        </authorList>
    </citation>
    <scope>NUCLEOTIDE SEQUENCE [LARGE SCALE GENOMIC DNA]</scope>
    <source>
        <strain evidence="4">HannoverDv2000</strain>
    </source>
</reference>
<accession>A0A0D8XPX3</accession>
<dbReference type="EMBL" id="KN716387">
    <property type="protein sequence ID" value="KJH45787.1"/>
    <property type="molecule type" value="Genomic_DNA"/>
</dbReference>
<evidence type="ECO:0000259" key="2">
    <source>
        <dbReference type="PROSITE" id="PS50948"/>
    </source>
</evidence>
<dbReference type="STRING" id="29172.A0A0D8XPX3"/>
<dbReference type="PANTHER" id="PTHR47327:SF18">
    <property type="entry name" value="PAN DOMAIN PROTEIN"/>
    <property type="match status" value="1"/>
</dbReference>
<gene>
    <name evidence="3" type="ORF">DICVIV_08183</name>
</gene>
<evidence type="ECO:0000313" key="4">
    <source>
        <dbReference type="Proteomes" id="UP000053766"/>
    </source>
</evidence>
<keyword evidence="4" id="KW-1185">Reference proteome</keyword>
<dbReference type="InterPro" id="IPR003609">
    <property type="entry name" value="Pan_app"/>
</dbReference>
<feature type="region of interest" description="Disordered" evidence="1">
    <location>
        <begin position="113"/>
        <end position="132"/>
    </location>
</feature>
<protein>
    <submittedName>
        <fullName evidence="3">PAN domain protein</fullName>
    </submittedName>
</protein>
<name>A0A0D8XPX3_DICVI</name>
<dbReference type="SUPFAM" id="SSF57414">
    <property type="entry name" value="Hairpin loop containing domain-like"/>
    <property type="match status" value="1"/>
</dbReference>
<dbReference type="InterPro" id="IPR052774">
    <property type="entry name" value="Celegans_DevNeuronal_Protein"/>
</dbReference>
<dbReference type="AlphaFoldDB" id="A0A0D8XPX3"/>
<evidence type="ECO:0000313" key="3">
    <source>
        <dbReference type="EMBL" id="KJH45787.1"/>
    </source>
</evidence>
<organism evidence="3 4">
    <name type="scientific">Dictyocaulus viviparus</name>
    <name type="common">Bovine lungworm</name>
    <dbReference type="NCBI Taxonomy" id="29172"/>
    <lineage>
        <taxon>Eukaryota</taxon>
        <taxon>Metazoa</taxon>
        <taxon>Ecdysozoa</taxon>
        <taxon>Nematoda</taxon>
        <taxon>Chromadorea</taxon>
        <taxon>Rhabditida</taxon>
        <taxon>Rhabditina</taxon>
        <taxon>Rhabditomorpha</taxon>
        <taxon>Strongyloidea</taxon>
        <taxon>Metastrongylidae</taxon>
        <taxon>Dictyocaulus</taxon>
    </lineage>
</organism>
<dbReference type="GO" id="GO:0009653">
    <property type="term" value="P:anatomical structure morphogenesis"/>
    <property type="evidence" value="ECO:0007669"/>
    <property type="project" value="TreeGrafter"/>
</dbReference>
<dbReference type="PANTHER" id="PTHR47327">
    <property type="entry name" value="FI18240P1-RELATED"/>
    <property type="match status" value="1"/>
</dbReference>
<sequence>MNRERRTDRPDLFAEGVQDQLVDYLENNCLDVQCSSDLLHWIRTEDYYISHEKDVVIESMSLDECKAVCKANVIGLEKFPCRAFLYNAMKQECHLTTESGDCDKELGGSLFSWDTPHMHPQNDNITGKKKWS</sequence>
<evidence type="ECO:0000256" key="1">
    <source>
        <dbReference type="SAM" id="MobiDB-lite"/>
    </source>
</evidence>
<reference evidence="3 4" key="1">
    <citation type="submission" date="2013-11" db="EMBL/GenBank/DDBJ databases">
        <title>Draft genome of the bovine lungworm Dictyocaulus viviparus.</title>
        <authorList>
            <person name="Mitreva M."/>
        </authorList>
    </citation>
    <scope>NUCLEOTIDE SEQUENCE [LARGE SCALE GENOMIC DNA]</scope>
    <source>
        <strain evidence="3 4">HannoverDv2000</strain>
    </source>
</reference>
<feature type="domain" description="Apple" evidence="2">
    <location>
        <begin position="34"/>
        <end position="115"/>
    </location>
</feature>